<comment type="caution">
    <text evidence="6">The sequence shown here is derived from an EMBL/GenBank/DDBJ whole genome shotgun (WGS) entry which is preliminary data.</text>
</comment>
<feature type="region of interest" description="Disordered" evidence="3">
    <location>
        <begin position="380"/>
        <end position="407"/>
    </location>
</feature>
<dbReference type="GO" id="GO:0005794">
    <property type="term" value="C:Golgi apparatus"/>
    <property type="evidence" value="ECO:0007669"/>
    <property type="project" value="TreeGrafter"/>
</dbReference>
<evidence type="ECO:0000259" key="4">
    <source>
        <dbReference type="PROSITE" id="PS51912"/>
    </source>
</evidence>
<sequence>MAVVMVLAQNARPGLVAISMLCLFIEVCRPEKVKIVEAPAVYRSGQMSNSYQPARHLSQSETKLVTRVKPSAVSGPPHLQVLAGKCFTLVHDGYKYEFCPFHNVTQKEQTVRWNAFSGVLGVWKEWVIVNNTFEAMLLANGDLCPGEKPRQTKVFLRCGDQNKVISVVEPTICHYDLRFETPLACPIDAFLVYPVLSAEGQKEWEEIEEALYRKELTLQGYNKYRRALFQKENLIPNDSNKKKPKVEESVENTSSEGDLNSQAGDNRRGKISSFNSKEECSKAYSSLLAEVQKLTRKLLNMSCSGCNNSIMDTHINKPEQSNVDLENRTGGISSNTERPVKENLNVQEPLRGDQDQLKEQKITLKTKDDKGFQSLVENLRGDLGLKRNQSTEGKQRKSDMFMNANES</sequence>
<evidence type="ECO:0000256" key="3">
    <source>
        <dbReference type="SAM" id="MobiDB-lite"/>
    </source>
</evidence>
<dbReference type="PANTHER" id="PTHR12630:SF6">
    <property type="entry name" value="N-ACETYLGLUCOSAMINE-1-PHOSPHOTRANSFERASE SUBUNIT GAMMA"/>
    <property type="match status" value="1"/>
</dbReference>
<feature type="compositionally biased region" description="Polar residues" evidence="3">
    <location>
        <begin position="251"/>
        <end position="264"/>
    </location>
</feature>
<reference evidence="7" key="1">
    <citation type="journal article" date="2017" name="bioRxiv">
        <title>Comparative analysis of the genomes of Stylophora pistillata and Acropora digitifera provides evidence for extensive differences between species of corals.</title>
        <authorList>
            <person name="Voolstra C.R."/>
            <person name="Li Y."/>
            <person name="Liew Y.J."/>
            <person name="Baumgarten S."/>
            <person name="Zoccola D."/>
            <person name="Flot J.-F."/>
            <person name="Tambutte S."/>
            <person name="Allemand D."/>
            <person name="Aranda M."/>
        </authorList>
    </citation>
    <scope>NUCLEOTIDE SEQUENCE [LARGE SCALE GENOMIC DNA]</scope>
</reference>
<feature type="region of interest" description="Disordered" evidence="3">
    <location>
        <begin position="236"/>
        <end position="271"/>
    </location>
</feature>
<evidence type="ECO:0000313" key="7">
    <source>
        <dbReference type="Proteomes" id="UP000225706"/>
    </source>
</evidence>
<keyword evidence="1" id="KW-0732">Signal</keyword>
<dbReference type="InterPro" id="IPR036607">
    <property type="entry name" value="PRKCSH"/>
</dbReference>
<evidence type="ECO:0000313" key="6">
    <source>
        <dbReference type="EMBL" id="PFX19759.1"/>
    </source>
</evidence>
<gene>
    <name evidence="6" type="primary">Gnptg</name>
    <name evidence="6" type="ORF">AWC38_SpisGene15795</name>
</gene>
<evidence type="ECO:0000256" key="1">
    <source>
        <dbReference type="ARBA" id="ARBA00022729"/>
    </source>
</evidence>
<proteinExistence type="predicted"/>
<keyword evidence="7" id="KW-1185">Reference proteome</keyword>
<organism evidence="6 7">
    <name type="scientific">Stylophora pistillata</name>
    <name type="common">Smooth cauliflower coral</name>
    <dbReference type="NCBI Taxonomy" id="50429"/>
    <lineage>
        <taxon>Eukaryota</taxon>
        <taxon>Metazoa</taxon>
        <taxon>Cnidaria</taxon>
        <taxon>Anthozoa</taxon>
        <taxon>Hexacorallia</taxon>
        <taxon>Scleractinia</taxon>
        <taxon>Astrocoeniina</taxon>
        <taxon>Pocilloporidae</taxon>
        <taxon>Stylophora</taxon>
    </lineage>
</organism>
<dbReference type="PANTHER" id="PTHR12630">
    <property type="entry name" value="N-LINKED OLIGOSACCHARIDE PROCESSING"/>
    <property type="match status" value="1"/>
</dbReference>
<dbReference type="Gene3D" id="2.70.130.10">
    <property type="entry name" value="Mannose-6-phosphate receptor binding domain"/>
    <property type="match status" value="1"/>
</dbReference>
<keyword evidence="2" id="KW-1015">Disulfide bond</keyword>
<keyword evidence="6" id="KW-0808">Transferase</keyword>
<dbReference type="InterPro" id="IPR044865">
    <property type="entry name" value="MRH_dom"/>
</dbReference>
<name>A0A2B4RSG5_STYPI</name>
<dbReference type="InterPro" id="IPR009011">
    <property type="entry name" value="Man6P_isomerase_rcpt-bd_dom_sf"/>
</dbReference>
<accession>A0A2B4RSG5</accession>
<dbReference type="PROSITE" id="PS51914">
    <property type="entry name" value="MRH"/>
    <property type="match status" value="1"/>
</dbReference>
<feature type="domain" description="MRH" evidence="5">
    <location>
        <begin position="84"/>
        <end position="187"/>
    </location>
</feature>
<protein>
    <submittedName>
        <fullName evidence="6">N-acetylglucosamine-1-phosphotransferase subunit gamma</fullName>
    </submittedName>
</protein>
<feature type="compositionally biased region" description="Polar residues" evidence="3">
    <location>
        <begin position="321"/>
        <end position="337"/>
    </location>
</feature>
<dbReference type="EMBL" id="LSMT01000345">
    <property type="protein sequence ID" value="PFX19759.1"/>
    <property type="molecule type" value="Genomic_DNA"/>
</dbReference>
<dbReference type="GO" id="GO:0016740">
    <property type="term" value="F:transferase activity"/>
    <property type="evidence" value="ECO:0007669"/>
    <property type="project" value="UniProtKB-KW"/>
</dbReference>
<dbReference type="AlphaFoldDB" id="A0A2B4RSG5"/>
<dbReference type="InterPro" id="IPR010506">
    <property type="entry name" value="DMAP1-bd"/>
</dbReference>
<feature type="compositionally biased region" description="Basic and acidic residues" evidence="3">
    <location>
        <begin position="239"/>
        <end position="248"/>
    </location>
</feature>
<dbReference type="InterPro" id="IPR039794">
    <property type="entry name" value="Gtb1-like"/>
</dbReference>
<dbReference type="OrthoDB" id="28322at2759"/>
<feature type="region of interest" description="Disordered" evidence="3">
    <location>
        <begin position="321"/>
        <end position="357"/>
    </location>
</feature>
<evidence type="ECO:0000259" key="5">
    <source>
        <dbReference type="PROSITE" id="PS51914"/>
    </source>
</evidence>
<dbReference type="STRING" id="50429.A0A2B4RSG5"/>
<evidence type="ECO:0000256" key="2">
    <source>
        <dbReference type="ARBA" id="ARBA00023157"/>
    </source>
</evidence>
<dbReference type="Proteomes" id="UP000225706">
    <property type="component" value="Unassembled WGS sequence"/>
</dbReference>
<dbReference type="Pfam" id="PF13015">
    <property type="entry name" value="PRKCSH_1"/>
    <property type="match status" value="1"/>
</dbReference>
<feature type="domain" description="DMAP1-binding" evidence="4">
    <location>
        <begin position="192"/>
        <end position="316"/>
    </location>
</feature>
<dbReference type="SUPFAM" id="SSF50911">
    <property type="entry name" value="Mannose 6-phosphate receptor domain"/>
    <property type="match status" value="1"/>
</dbReference>
<dbReference type="PROSITE" id="PS51912">
    <property type="entry name" value="DMAP1_BIND"/>
    <property type="match status" value="1"/>
</dbReference>